<evidence type="ECO:0000313" key="3">
    <source>
        <dbReference type="Proteomes" id="UP000593737"/>
    </source>
</evidence>
<reference evidence="2 3" key="1">
    <citation type="journal article" date="2020" name="ISME J.">
        <title>Enrichment and physiological characterization of a novel comammox Nitrospira indicates ammonium inhibition of complete nitrification.</title>
        <authorList>
            <person name="Sakoula D."/>
            <person name="Koch H."/>
            <person name="Frank J."/>
            <person name="Jetten M.S.M."/>
            <person name="van Kessel M.A.H.J."/>
            <person name="Lucker S."/>
        </authorList>
    </citation>
    <scope>NUCLEOTIDE SEQUENCE [LARGE SCALE GENOMIC DNA]</scope>
    <source>
        <strain evidence="2">Comreactor17</strain>
    </source>
</reference>
<dbReference type="InterPro" id="IPR011989">
    <property type="entry name" value="ARM-like"/>
</dbReference>
<dbReference type="Gene3D" id="1.25.10.10">
    <property type="entry name" value="Leucine-rich Repeat Variant"/>
    <property type="match status" value="1"/>
</dbReference>
<sequence>MSTEMKTAQEMIAAAMAARAAEDPEIVSIKRVLKLLDKTAKSNRTYGSTNPVAQKFSQQLFTELTAHLTTYSKLPFLVQRTQLLCKEYVVYQAEQDGGSESIAFKLYADGIRELILNQGLTQEDLSFFLDSLWGGLDPSKDDDDIVTRIWARNLSTISIVTAEEVAKASVGNEGFLRLDSGMSLSESTLRDLLDRERSRGRQGPGGDGTGTGQGGSSSGSTPSDSSRGTGGPPNNRFQSGLVGYEVTNEELAALAKEIEAESKQDALMYLLDTLTAILASEKSSVLLTKLFRLWGHIVEALLREGKWTVLENVLSLLHETDAVRPDLSEEHKQQLVSVLNGLGRAERVKAVESYLNKNPEANVEGLSTILLLMKPDAVPALCSLLANVTSPAHQAIVTEALMVLAKDQPEPLVRGLSDRRATYVRNLLSIFIKWNNPKFIEPIEKLTRYPDAQVRREVVRAIGLFRSSGNGIRLVSLTDDEDESVRFASLKLLISGQYTVPFTHWSPLLSDEGFIDRPISERRGIFQAMRATCGDEAVPYWQSLMTAWAWTNRRKKEELAVLAAETLGRLASPAAAVALELGARKGGSAVRQACTVALTQLQKHQRGKRMVSQAEDGELS</sequence>
<protein>
    <recommendedName>
        <fullName evidence="4">HEAT repeat domain-containing protein</fullName>
    </recommendedName>
</protein>
<evidence type="ECO:0000313" key="2">
    <source>
        <dbReference type="EMBL" id="QPD05045.1"/>
    </source>
</evidence>
<feature type="compositionally biased region" description="Gly residues" evidence="1">
    <location>
        <begin position="202"/>
        <end position="217"/>
    </location>
</feature>
<dbReference type="InterPro" id="IPR016024">
    <property type="entry name" value="ARM-type_fold"/>
</dbReference>
<dbReference type="AlphaFoldDB" id="A0A7S8FFN7"/>
<dbReference type="Proteomes" id="UP000593737">
    <property type="component" value="Chromosome"/>
</dbReference>
<name>A0A7S8FFN7_9BACT</name>
<organism evidence="2 3">
    <name type="scientific">Candidatus Nitrospira kreftii</name>
    <dbReference type="NCBI Taxonomy" id="2652173"/>
    <lineage>
        <taxon>Bacteria</taxon>
        <taxon>Pseudomonadati</taxon>
        <taxon>Nitrospirota</taxon>
        <taxon>Nitrospiria</taxon>
        <taxon>Nitrospirales</taxon>
        <taxon>Nitrospiraceae</taxon>
        <taxon>Nitrospira</taxon>
    </lineage>
</organism>
<proteinExistence type="predicted"/>
<evidence type="ECO:0008006" key="4">
    <source>
        <dbReference type="Google" id="ProtNLM"/>
    </source>
</evidence>
<dbReference type="KEGG" id="nkf:Nkreftii_002819"/>
<accession>A0A7S8FFN7</accession>
<evidence type="ECO:0000256" key="1">
    <source>
        <dbReference type="SAM" id="MobiDB-lite"/>
    </source>
</evidence>
<feature type="region of interest" description="Disordered" evidence="1">
    <location>
        <begin position="195"/>
        <end position="239"/>
    </location>
</feature>
<dbReference type="EMBL" id="CP047423">
    <property type="protein sequence ID" value="QPD05045.1"/>
    <property type="molecule type" value="Genomic_DNA"/>
</dbReference>
<dbReference type="SUPFAM" id="SSF48371">
    <property type="entry name" value="ARM repeat"/>
    <property type="match status" value="1"/>
</dbReference>
<gene>
    <name evidence="2" type="ORF">Nkreftii_002819</name>
</gene>
<feature type="compositionally biased region" description="Low complexity" evidence="1">
    <location>
        <begin position="218"/>
        <end position="227"/>
    </location>
</feature>